<evidence type="ECO:0000256" key="5">
    <source>
        <dbReference type="ARBA" id="ARBA00023136"/>
    </source>
</evidence>
<keyword evidence="6 7" id="KW-0998">Cell outer membrane</keyword>
<keyword evidence="8" id="KW-0732">Signal</keyword>
<dbReference type="RefSeq" id="WP_290286019.1">
    <property type="nucleotide sequence ID" value="NZ_JAUFQN010000019.1"/>
</dbReference>
<comment type="similarity">
    <text evidence="7">Belongs to the TonB-dependent receptor family.</text>
</comment>
<accession>A0ABV5GCF9</accession>
<evidence type="ECO:0000313" key="11">
    <source>
        <dbReference type="Proteomes" id="UP001589576"/>
    </source>
</evidence>
<dbReference type="Pfam" id="PF13715">
    <property type="entry name" value="CarbopepD_reg_2"/>
    <property type="match status" value="1"/>
</dbReference>
<evidence type="ECO:0000256" key="2">
    <source>
        <dbReference type="ARBA" id="ARBA00022448"/>
    </source>
</evidence>
<evidence type="ECO:0000256" key="7">
    <source>
        <dbReference type="PROSITE-ProRule" id="PRU01360"/>
    </source>
</evidence>
<dbReference type="EMBL" id="JBHMFB010000010">
    <property type="protein sequence ID" value="MFB9088759.1"/>
    <property type="molecule type" value="Genomic_DNA"/>
</dbReference>
<dbReference type="InterPro" id="IPR039426">
    <property type="entry name" value="TonB-dep_rcpt-like"/>
</dbReference>
<evidence type="ECO:0000259" key="9">
    <source>
        <dbReference type="Pfam" id="PF14905"/>
    </source>
</evidence>
<dbReference type="Gene3D" id="2.60.40.1120">
    <property type="entry name" value="Carboxypeptidase-like, regulatory domain"/>
    <property type="match status" value="1"/>
</dbReference>
<evidence type="ECO:0000256" key="4">
    <source>
        <dbReference type="ARBA" id="ARBA00022692"/>
    </source>
</evidence>
<keyword evidence="4 7" id="KW-0812">Transmembrane</keyword>
<evidence type="ECO:0000256" key="1">
    <source>
        <dbReference type="ARBA" id="ARBA00004571"/>
    </source>
</evidence>
<dbReference type="PROSITE" id="PS52016">
    <property type="entry name" value="TONB_DEPENDENT_REC_3"/>
    <property type="match status" value="1"/>
</dbReference>
<dbReference type="InterPro" id="IPR041700">
    <property type="entry name" value="OMP_b-brl_3"/>
</dbReference>
<keyword evidence="11" id="KW-1185">Reference proteome</keyword>
<feature type="domain" description="Outer membrane protein beta-barrel" evidence="9">
    <location>
        <begin position="374"/>
        <end position="778"/>
    </location>
</feature>
<feature type="signal peptide" evidence="8">
    <location>
        <begin position="1"/>
        <end position="19"/>
    </location>
</feature>
<dbReference type="PANTHER" id="PTHR40980">
    <property type="entry name" value="PLUG DOMAIN-CONTAINING PROTEIN"/>
    <property type="match status" value="1"/>
</dbReference>
<evidence type="ECO:0000256" key="8">
    <source>
        <dbReference type="SAM" id="SignalP"/>
    </source>
</evidence>
<dbReference type="InterPro" id="IPR037066">
    <property type="entry name" value="Plug_dom_sf"/>
</dbReference>
<gene>
    <name evidence="10" type="ORF">ACFFUU_04020</name>
</gene>
<comment type="caution">
    <text evidence="10">The sequence shown here is derived from an EMBL/GenBank/DDBJ whole genome shotgun (WGS) entry which is preliminary data.</text>
</comment>
<feature type="chain" id="PRO_5045927818" evidence="8">
    <location>
        <begin position="20"/>
        <end position="805"/>
    </location>
</feature>
<dbReference type="Pfam" id="PF14905">
    <property type="entry name" value="OMP_b-brl_3"/>
    <property type="match status" value="1"/>
</dbReference>
<dbReference type="PANTHER" id="PTHR40980:SF4">
    <property type="entry name" value="TONB-DEPENDENT RECEPTOR-LIKE BETA-BARREL DOMAIN-CONTAINING PROTEIN"/>
    <property type="match status" value="1"/>
</dbReference>
<protein>
    <submittedName>
        <fullName evidence="10">TonB-dependent receptor domain-containing protein</fullName>
    </submittedName>
</protein>
<dbReference type="Proteomes" id="UP001589576">
    <property type="component" value="Unassembled WGS sequence"/>
</dbReference>
<keyword evidence="5 7" id="KW-0472">Membrane</keyword>
<organism evidence="10 11">
    <name type="scientific">Flavobacterium paronense</name>
    <dbReference type="NCBI Taxonomy" id="1392775"/>
    <lineage>
        <taxon>Bacteria</taxon>
        <taxon>Pseudomonadati</taxon>
        <taxon>Bacteroidota</taxon>
        <taxon>Flavobacteriia</taxon>
        <taxon>Flavobacteriales</taxon>
        <taxon>Flavobacteriaceae</taxon>
        <taxon>Flavobacterium</taxon>
    </lineage>
</organism>
<dbReference type="InterPro" id="IPR036942">
    <property type="entry name" value="Beta-barrel_TonB_sf"/>
</dbReference>
<dbReference type="SUPFAM" id="SSF56935">
    <property type="entry name" value="Porins"/>
    <property type="match status" value="1"/>
</dbReference>
<keyword evidence="2 7" id="KW-0813">Transport</keyword>
<evidence type="ECO:0000256" key="6">
    <source>
        <dbReference type="ARBA" id="ARBA00023237"/>
    </source>
</evidence>
<comment type="subcellular location">
    <subcellularLocation>
        <location evidence="1 7">Cell outer membrane</location>
        <topology evidence="1 7">Multi-pass membrane protein</topology>
    </subcellularLocation>
</comment>
<evidence type="ECO:0000256" key="3">
    <source>
        <dbReference type="ARBA" id="ARBA00022452"/>
    </source>
</evidence>
<dbReference type="InterPro" id="IPR008969">
    <property type="entry name" value="CarboxyPept-like_regulatory"/>
</dbReference>
<proteinExistence type="inferred from homology"/>
<keyword evidence="3 7" id="KW-1134">Transmembrane beta strand</keyword>
<dbReference type="Gene3D" id="2.170.130.10">
    <property type="entry name" value="TonB-dependent receptor, plug domain"/>
    <property type="match status" value="1"/>
</dbReference>
<reference evidence="10 11" key="1">
    <citation type="submission" date="2024-09" db="EMBL/GenBank/DDBJ databases">
        <authorList>
            <person name="Sun Q."/>
            <person name="Mori K."/>
        </authorList>
    </citation>
    <scope>NUCLEOTIDE SEQUENCE [LARGE SCALE GENOMIC DNA]</scope>
    <source>
        <strain evidence="10 11">CECT 8460</strain>
    </source>
</reference>
<dbReference type="SUPFAM" id="SSF49464">
    <property type="entry name" value="Carboxypeptidase regulatory domain-like"/>
    <property type="match status" value="1"/>
</dbReference>
<keyword evidence="10" id="KW-0675">Receptor</keyword>
<name>A0ABV5GCF9_9FLAO</name>
<evidence type="ECO:0000313" key="10">
    <source>
        <dbReference type="EMBL" id="MFB9088759.1"/>
    </source>
</evidence>
<dbReference type="Gene3D" id="2.40.170.20">
    <property type="entry name" value="TonB-dependent receptor, beta-barrel domain"/>
    <property type="match status" value="1"/>
</dbReference>
<sequence>MKLNIFLITLLTTFSFLQAQNSTQTPFVLGSISGKVIDKNSKQPIPYVNVSVKLEGKLITGGITQENGSFTIKNLELKEYTVEFQFMGYKKQIVAADLSTNKNVNLNTISLEEDAIQLEGVEIVKEKSTYEQKIDRKIINVGKDLISAGATAGEILNNIPSVSVDAQTNAISLRGNENVRVLIDGKPTNIDPAQLLKQIPSASIKQIELITNPSAKYNPEGMSGIINIVLHKNANKGFNASINNGVTFAKTPKVNSSFDMNYKVGKFNFYGNYGFNHGLQKNRGFVNSHQPNADKTVDFNFGNKNTSHLYKIGVDYYLNDFNTLSVYTNQNLFLSSGNSTTTVDYQSIALSDIIQTNKSHNKNPSGTYNLDFKHKFKKQGENIELEANYNQNKGTENARFETFTNTSDLVNLNDINNINNNTKINLDYTNPLPKDAKLETGLETRIEDANNNFDKNQSFNSDFNYKRTIHSAYVTYGKQWTKWGYQVGARFENYTADAKFDAVDTEDTNGNGNTIEIIAGNFNDKINTVYPSGYLSYKFSDKNTFNFNYSRRVDRPSIGQVNPIREWSTPTVTSVGNPYLKPQFTNSFELNYTRKTKIGSISSVIFYRIINDEITRLVEVDPNDSNRNILSFANFKDNNSYGAEVSANLDFTKWWSANIGTDIYFKKIRGTVTSQFVEKDISIFNGRINNTFKATKNLRFQLFELYRGPEQGLQFLRKSMYKTDLGASYNILKGKGTISARASDIFNTMNFSFDGTLPYKQEGAFYWESRSVYLGFNYRFGGGKNAALQRKQRDKNETQGSGGMM</sequence>